<sequence>MKKQLDITFQYLMNGFQNINGYCCDTSKYLLREIAAQLNETQIDALFICLINELKGNNERNHELYAESIEYLSMKLNQKQLDNAFECLNEYICALCETILTKLNDKQLDRCSAFIHGLKKKKIDS</sequence>
<dbReference type="EMBL" id="ASPP01000718">
    <property type="protein sequence ID" value="ETO36383.1"/>
    <property type="molecule type" value="Genomic_DNA"/>
</dbReference>
<protein>
    <submittedName>
        <fullName evidence="1">Uncharacterized protein</fullName>
    </submittedName>
</protein>
<accession>X6PE78</accession>
<comment type="caution">
    <text evidence="1">The sequence shown here is derived from an EMBL/GenBank/DDBJ whole genome shotgun (WGS) entry which is preliminary data.</text>
</comment>
<dbReference type="OrthoDB" id="298726at2759"/>
<gene>
    <name evidence="1" type="ORF">RFI_00677</name>
</gene>
<dbReference type="AlphaFoldDB" id="X6PE78"/>
<name>X6PE78_RETFI</name>
<proteinExistence type="predicted"/>
<organism evidence="1 2">
    <name type="scientific">Reticulomyxa filosa</name>
    <dbReference type="NCBI Taxonomy" id="46433"/>
    <lineage>
        <taxon>Eukaryota</taxon>
        <taxon>Sar</taxon>
        <taxon>Rhizaria</taxon>
        <taxon>Retaria</taxon>
        <taxon>Foraminifera</taxon>
        <taxon>Monothalamids</taxon>
        <taxon>Reticulomyxidae</taxon>
        <taxon>Reticulomyxa</taxon>
    </lineage>
</organism>
<dbReference type="Proteomes" id="UP000023152">
    <property type="component" value="Unassembled WGS sequence"/>
</dbReference>
<keyword evidence="2" id="KW-1185">Reference proteome</keyword>
<evidence type="ECO:0000313" key="2">
    <source>
        <dbReference type="Proteomes" id="UP000023152"/>
    </source>
</evidence>
<reference evidence="1 2" key="1">
    <citation type="journal article" date="2013" name="Curr. Biol.">
        <title>The Genome of the Foraminiferan Reticulomyxa filosa.</title>
        <authorList>
            <person name="Glockner G."/>
            <person name="Hulsmann N."/>
            <person name="Schleicher M."/>
            <person name="Noegel A.A."/>
            <person name="Eichinger L."/>
            <person name="Gallinger C."/>
            <person name="Pawlowski J."/>
            <person name="Sierra R."/>
            <person name="Euteneuer U."/>
            <person name="Pillet L."/>
            <person name="Moustafa A."/>
            <person name="Platzer M."/>
            <person name="Groth M."/>
            <person name="Szafranski K."/>
            <person name="Schliwa M."/>
        </authorList>
    </citation>
    <scope>NUCLEOTIDE SEQUENCE [LARGE SCALE GENOMIC DNA]</scope>
</reference>
<evidence type="ECO:0000313" key="1">
    <source>
        <dbReference type="EMBL" id="ETO36383.1"/>
    </source>
</evidence>